<dbReference type="PRINTS" id="PR00368">
    <property type="entry name" value="FADPNR"/>
</dbReference>
<feature type="domain" description="FAD/NAD(P)-binding" evidence="12">
    <location>
        <begin position="3"/>
        <end position="315"/>
    </location>
</feature>
<feature type="binding site" evidence="8">
    <location>
        <position position="49"/>
    </location>
    <ligand>
        <name>FAD</name>
        <dbReference type="ChEBI" id="CHEBI:57692"/>
    </ligand>
</feature>
<feature type="binding site" evidence="8">
    <location>
        <position position="259"/>
    </location>
    <ligand>
        <name>NAD(+)</name>
        <dbReference type="ChEBI" id="CHEBI:57540"/>
    </ligand>
</feature>
<dbReference type="NCBIfam" id="NF004776">
    <property type="entry name" value="PRK06116.1"/>
    <property type="match status" value="1"/>
</dbReference>
<dbReference type="EMBL" id="JZEX01000088">
    <property type="protein sequence ID" value="KKB12111.1"/>
    <property type="molecule type" value="Genomic_DNA"/>
</dbReference>
<keyword evidence="4 10" id="KW-0560">Oxidoreductase</keyword>
<evidence type="ECO:0000256" key="5">
    <source>
        <dbReference type="ARBA" id="ARBA00023157"/>
    </source>
</evidence>
<dbReference type="GO" id="GO:0005829">
    <property type="term" value="C:cytosol"/>
    <property type="evidence" value="ECO:0007669"/>
    <property type="project" value="TreeGrafter"/>
</dbReference>
<dbReference type="Gene3D" id="3.50.50.60">
    <property type="entry name" value="FAD/NAD(P)-binding domain"/>
    <property type="match status" value="2"/>
</dbReference>
<keyword evidence="2 10" id="KW-0285">Flavoprotein</keyword>
<dbReference type="AlphaFoldDB" id="A0A0F5FTC6"/>
<feature type="domain" description="Pyridine nucleotide-disulphide oxidoreductase dimerisation" evidence="11">
    <location>
        <begin position="335"/>
        <end position="441"/>
    </location>
</feature>
<reference evidence="13 14" key="1">
    <citation type="submission" date="2015-03" db="EMBL/GenBank/DDBJ databases">
        <authorList>
            <person name="Hassan Y.I."/>
            <person name="Lepp D."/>
            <person name="Li X.-Z."/>
            <person name="Zhou T."/>
        </authorList>
    </citation>
    <scope>NUCLEOTIDE SEQUENCE [LARGE SCALE GENOMIC DNA]</scope>
    <source>
        <strain evidence="13 14">BD-c194</strain>
    </source>
</reference>
<dbReference type="GO" id="GO:0004362">
    <property type="term" value="F:glutathione-disulfide reductase (NADPH) activity"/>
    <property type="evidence" value="ECO:0007669"/>
    <property type="project" value="TreeGrafter"/>
</dbReference>
<accession>A0A0F5FTC6</accession>
<comment type="caution">
    <text evidence="13">The sequence shown here is derived from an EMBL/GenBank/DDBJ whole genome shotgun (WGS) entry which is preliminary data.</text>
</comment>
<dbReference type="Gene3D" id="3.30.390.30">
    <property type="match status" value="1"/>
</dbReference>
<keyword evidence="8" id="KW-0547">Nucleotide-binding</keyword>
<feature type="binding site" evidence="8">
    <location>
        <position position="300"/>
    </location>
    <ligand>
        <name>FAD</name>
        <dbReference type="ChEBI" id="CHEBI:57692"/>
    </ligand>
</feature>
<dbReference type="GO" id="GO:0006749">
    <property type="term" value="P:glutathione metabolic process"/>
    <property type="evidence" value="ECO:0007669"/>
    <property type="project" value="TreeGrafter"/>
</dbReference>
<feature type="disulfide bond" description="Redox-active" evidence="9">
    <location>
        <begin position="40"/>
        <end position="45"/>
    </location>
</feature>
<dbReference type="InterPro" id="IPR023753">
    <property type="entry name" value="FAD/NAD-binding_dom"/>
</dbReference>
<dbReference type="Pfam" id="PF02852">
    <property type="entry name" value="Pyr_redox_dim"/>
    <property type="match status" value="1"/>
</dbReference>
<dbReference type="InterPro" id="IPR016156">
    <property type="entry name" value="FAD/NAD-linked_Rdtase_dimer_sf"/>
</dbReference>
<dbReference type="SUPFAM" id="SSF51905">
    <property type="entry name" value="FAD/NAD(P)-binding domain"/>
    <property type="match status" value="1"/>
</dbReference>
<evidence type="ECO:0000256" key="2">
    <source>
        <dbReference type="ARBA" id="ARBA00022630"/>
    </source>
</evidence>
<keyword evidence="5" id="KW-1015">Disulfide bond</keyword>
<keyword evidence="14" id="KW-1185">Reference proteome</keyword>
<evidence type="ECO:0000256" key="4">
    <source>
        <dbReference type="ARBA" id="ARBA00023002"/>
    </source>
</evidence>
<dbReference type="Pfam" id="PF07992">
    <property type="entry name" value="Pyr_redox_2"/>
    <property type="match status" value="1"/>
</dbReference>
<gene>
    <name evidence="13" type="ORF">VE25_08590</name>
</gene>
<dbReference type="OrthoDB" id="9761158at2"/>
<dbReference type="GO" id="GO:0050660">
    <property type="term" value="F:flavin adenine dinucleotide binding"/>
    <property type="evidence" value="ECO:0007669"/>
    <property type="project" value="InterPro"/>
</dbReference>
<dbReference type="PROSITE" id="PS00076">
    <property type="entry name" value="PYRIDINE_REDOX_1"/>
    <property type="match status" value="1"/>
</dbReference>
<dbReference type="InterPro" id="IPR012999">
    <property type="entry name" value="Pyr_OxRdtase_I_AS"/>
</dbReference>
<comment type="cofactor">
    <cofactor evidence="8">
        <name>FAD</name>
        <dbReference type="ChEBI" id="CHEBI:57692"/>
    </cofactor>
    <text evidence="8">Binds 1 FAD per subunit.</text>
</comment>
<evidence type="ECO:0000256" key="6">
    <source>
        <dbReference type="ARBA" id="ARBA00023284"/>
    </source>
</evidence>
<organism evidence="13 14">
    <name type="scientific">Devosia geojensis</name>
    <dbReference type="NCBI Taxonomy" id="443610"/>
    <lineage>
        <taxon>Bacteria</taxon>
        <taxon>Pseudomonadati</taxon>
        <taxon>Pseudomonadota</taxon>
        <taxon>Alphaproteobacteria</taxon>
        <taxon>Hyphomicrobiales</taxon>
        <taxon>Devosiaceae</taxon>
        <taxon>Devosia</taxon>
    </lineage>
</organism>
<proteinExistence type="inferred from homology"/>
<dbReference type="GO" id="GO:0034599">
    <property type="term" value="P:cellular response to oxidative stress"/>
    <property type="evidence" value="ECO:0007669"/>
    <property type="project" value="TreeGrafter"/>
</dbReference>
<dbReference type="PANTHER" id="PTHR42737">
    <property type="entry name" value="GLUTATHIONE REDUCTASE"/>
    <property type="match status" value="1"/>
</dbReference>
<evidence type="ECO:0000256" key="3">
    <source>
        <dbReference type="ARBA" id="ARBA00022827"/>
    </source>
</evidence>
<sequence length="456" mass="48478">MAYDLLVIGAGSGGVRAARMAATYGAKVAIVEEYRVGGTCVIRGCVPKKLFVYASRFSDLFDLAPSFGWTVDARFDWPTLVANKDKEIARLERAYVAALEKPGVEIIRDRAVLTGSNAIRLEKAGTTLEAKHILVATGGHPFIPDIPGAKLGITSNEAFHLEKLPHSILIEGGGYIAAEFATIFAGLGVATTIVYRGDCMLRGFDQDIREGLDAGLVERGIRIIYQTNVVSLRKDGENVCVTFGDGVEAPFGAVMFATGRRANTAGLGLEKAGVELHSDGSIRVDAYSQSSNPAIYAVGDVTGRAALTPVAIREGAAFAETVFNANPTAVDHSMIPTAVFAEPEVGVVGLTETEAMTHGDIDVFIARFRPMKNTLSDKTGRMLMKLITQKDGGRVLGVHILGPDAGEIVQMAAIPMAMKASKADFDRAIALHPSAAEELVTFKAPSYTYRAGVKQG</sequence>
<feature type="active site" description="Proton acceptor" evidence="7">
    <location>
        <position position="432"/>
    </location>
</feature>
<feature type="binding site" evidence="8">
    <location>
        <begin position="172"/>
        <end position="179"/>
    </location>
    <ligand>
        <name>NAD(+)</name>
        <dbReference type="ChEBI" id="CHEBI:57540"/>
    </ligand>
</feature>
<name>A0A0F5FTC6_9HYPH</name>
<dbReference type="PATRIC" id="fig|443610.3.peg.4295"/>
<keyword evidence="6 10" id="KW-0676">Redox-active center</keyword>
<evidence type="ECO:0000256" key="7">
    <source>
        <dbReference type="PIRSR" id="PIRSR000350-2"/>
    </source>
</evidence>
<dbReference type="GO" id="GO:0045454">
    <property type="term" value="P:cell redox homeostasis"/>
    <property type="evidence" value="ECO:0007669"/>
    <property type="project" value="InterPro"/>
</dbReference>
<dbReference type="InterPro" id="IPR036188">
    <property type="entry name" value="FAD/NAD-bd_sf"/>
</dbReference>
<dbReference type="STRING" id="443610.VE25_08590"/>
<evidence type="ECO:0000259" key="12">
    <source>
        <dbReference type="Pfam" id="PF07992"/>
    </source>
</evidence>
<evidence type="ECO:0000256" key="9">
    <source>
        <dbReference type="PIRSR" id="PIRSR000350-4"/>
    </source>
</evidence>
<evidence type="ECO:0000313" key="14">
    <source>
        <dbReference type="Proteomes" id="UP000033632"/>
    </source>
</evidence>
<keyword evidence="3 8" id="KW-0274">FAD</keyword>
<dbReference type="PIRSF" id="PIRSF000350">
    <property type="entry name" value="Mercury_reductase_MerA"/>
    <property type="match status" value="1"/>
</dbReference>
<comment type="similarity">
    <text evidence="1 10">Belongs to the class-I pyridine nucleotide-disulfide oxidoreductase family.</text>
</comment>
<dbReference type="PRINTS" id="PR00411">
    <property type="entry name" value="PNDRDTASEI"/>
</dbReference>
<dbReference type="PANTHER" id="PTHR42737:SF2">
    <property type="entry name" value="GLUTATHIONE REDUCTASE"/>
    <property type="match status" value="1"/>
</dbReference>
<dbReference type="Proteomes" id="UP000033632">
    <property type="component" value="Unassembled WGS sequence"/>
</dbReference>
<dbReference type="InterPro" id="IPR001100">
    <property type="entry name" value="Pyr_nuc-diS_OxRdtase"/>
</dbReference>
<dbReference type="InterPro" id="IPR004099">
    <property type="entry name" value="Pyr_nucl-diS_OxRdtase_dimer"/>
</dbReference>
<dbReference type="InterPro" id="IPR046952">
    <property type="entry name" value="GSHR/TRXR-like"/>
</dbReference>
<evidence type="ECO:0000256" key="8">
    <source>
        <dbReference type="PIRSR" id="PIRSR000350-3"/>
    </source>
</evidence>
<evidence type="ECO:0000259" key="11">
    <source>
        <dbReference type="Pfam" id="PF02852"/>
    </source>
</evidence>
<evidence type="ECO:0000256" key="10">
    <source>
        <dbReference type="RuleBase" id="RU003691"/>
    </source>
</evidence>
<keyword evidence="8" id="KW-0520">NAD</keyword>
<dbReference type="SUPFAM" id="SSF55424">
    <property type="entry name" value="FAD/NAD-linked reductases, dimerisation (C-terminal) domain"/>
    <property type="match status" value="1"/>
</dbReference>
<evidence type="ECO:0000256" key="1">
    <source>
        <dbReference type="ARBA" id="ARBA00007532"/>
    </source>
</evidence>
<dbReference type="RefSeq" id="WP_046108202.1">
    <property type="nucleotide sequence ID" value="NZ_JZEX01000088.1"/>
</dbReference>
<protein>
    <submittedName>
        <fullName evidence="13">Glutathione reductase</fullName>
    </submittedName>
</protein>
<evidence type="ECO:0000313" key="13">
    <source>
        <dbReference type="EMBL" id="KKB12111.1"/>
    </source>
</evidence>